<comment type="caution">
    <text evidence="1">The sequence shown here is derived from an EMBL/GenBank/DDBJ whole genome shotgun (WGS) entry which is preliminary data.</text>
</comment>
<accession>A0A926FDZ4</accession>
<evidence type="ECO:0000313" key="2">
    <source>
        <dbReference type="Proteomes" id="UP000647416"/>
    </source>
</evidence>
<keyword evidence="2" id="KW-1185">Reference proteome</keyword>
<organism evidence="1 2">
    <name type="scientific">Qingrenia yutianensis</name>
    <dbReference type="NCBI Taxonomy" id="2763676"/>
    <lineage>
        <taxon>Bacteria</taxon>
        <taxon>Bacillati</taxon>
        <taxon>Bacillota</taxon>
        <taxon>Clostridia</taxon>
        <taxon>Eubacteriales</taxon>
        <taxon>Oscillospiraceae</taxon>
        <taxon>Qingrenia</taxon>
    </lineage>
</organism>
<name>A0A926FDZ4_9FIRM</name>
<evidence type="ECO:0000313" key="1">
    <source>
        <dbReference type="EMBL" id="MBC8596977.1"/>
    </source>
</evidence>
<reference evidence="1" key="1">
    <citation type="submission" date="2020-08" db="EMBL/GenBank/DDBJ databases">
        <title>Genome public.</title>
        <authorList>
            <person name="Liu C."/>
            <person name="Sun Q."/>
        </authorList>
    </citation>
    <scope>NUCLEOTIDE SEQUENCE</scope>
    <source>
        <strain evidence="1">NSJ-50</strain>
    </source>
</reference>
<protein>
    <submittedName>
        <fullName evidence="1">Uncharacterized protein</fullName>
    </submittedName>
</protein>
<sequence>MNTTFENELRKVFDKVPNLENKKYVGRAFYASIDKDIKLKAEFISTKTHERFDAMKIRVLHKGEGELETNTIRLKEIWGMKPVRNGNFTNGVSPHMWIYNGRLEWYAYTPNTADYAKLADQITDYAEVFQDEDMHIEMNGMSM</sequence>
<proteinExistence type="predicted"/>
<dbReference type="Proteomes" id="UP000647416">
    <property type="component" value="Unassembled WGS sequence"/>
</dbReference>
<dbReference type="RefSeq" id="WP_262432350.1">
    <property type="nucleotide sequence ID" value="NZ_JACRTE010000011.1"/>
</dbReference>
<dbReference type="AlphaFoldDB" id="A0A926FDZ4"/>
<gene>
    <name evidence="1" type="ORF">H8706_08860</name>
</gene>
<dbReference type="EMBL" id="JACRTE010000011">
    <property type="protein sequence ID" value="MBC8596977.1"/>
    <property type="molecule type" value="Genomic_DNA"/>
</dbReference>